<feature type="region of interest" description="Disordered" evidence="1">
    <location>
        <begin position="766"/>
        <end position="794"/>
    </location>
</feature>
<dbReference type="Gene3D" id="3.30.70.1230">
    <property type="entry name" value="Nucleotide cyclase"/>
    <property type="match status" value="4"/>
</dbReference>
<keyword evidence="2" id="KW-0812">Transmembrane</keyword>
<dbReference type="PANTHER" id="PTHR24330">
    <property type="entry name" value="HOMEOBOX PROTEIN BARH-LIKE"/>
    <property type="match status" value="1"/>
</dbReference>
<feature type="compositionally biased region" description="Low complexity" evidence="1">
    <location>
        <begin position="2103"/>
        <end position="2113"/>
    </location>
</feature>
<dbReference type="InterPro" id="IPR001054">
    <property type="entry name" value="A/G_cyclase"/>
</dbReference>
<feature type="region of interest" description="Disordered" evidence="1">
    <location>
        <begin position="2010"/>
        <end position="2031"/>
    </location>
</feature>
<name>A0A835TF59_CHLIN</name>
<feature type="compositionally biased region" description="Gly residues" evidence="1">
    <location>
        <begin position="2585"/>
        <end position="2595"/>
    </location>
</feature>
<feature type="compositionally biased region" description="Low complexity" evidence="1">
    <location>
        <begin position="1917"/>
        <end position="1926"/>
    </location>
</feature>
<feature type="compositionally biased region" description="Pro residues" evidence="1">
    <location>
        <begin position="901"/>
        <end position="922"/>
    </location>
</feature>
<feature type="compositionally biased region" description="Low complexity" evidence="1">
    <location>
        <begin position="2435"/>
        <end position="2444"/>
    </location>
</feature>
<feature type="region of interest" description="Disordered" evidence="1">
    <location>
        <begin position="2061"/>
        <end position="2140"/>
    </location>
</feature>
<feature type="compositionally biased region" description="Gly residues" evidence="1">
    <location>
        <begin position="2114"/>
        <end position="2126"/>
    </location>
</feature>
<feature type="region of interest" description="Disordered" evidence="1">
    <location>
        <begin position="2254"/>
        <end position="2293"/>
    </location>
</feature>
<feature type="region of interest" description="Disordered" evidence="1">
    <location>
        <begin position="1041"/>
        <end position="1068"/>
    </location>
</feature>
<dbReference type="EMBL" id="JAEHOC010000004">
    <property type="protein sequence ID" value="KAG2442577.1"/>
    <property type="molecule type" value="Genomic_DNA"/>
</dbReference>
<feature type="compositionally biased region" description="Basic and acidic residues" evidence="1">
    <location>
        <begin position="2662"/>
        <end position="2671"/>
    </location>
</feature>
<dbReference type="GO" id="GO:0009190">
    <property type="term" value="P:cyclic nucleotide biosynthetic process"/>
    <property type="evidence" value="ECO:0007669"/>
    <property type="project" value="InterPro"/>
</dbReference>
<feature type="region of interest" description="Disordered" evidence="1">
    <location>
        <begin position="2553"/>
        <end position="2625"/>
    </location>
</feature>
<feature type="compositionally biased region" description="Polar residues" evidence="1">
    <location>
        <begin position="2061"/>
        <end position="2074"/>
    </location>
</feature>
<reference evidence="4" key="1">
    <citation type="journal article" date="2020" name="bioRxiv">
        <title>Comparative genomics of Chlamydomonas.</title>
        <authorList>
            <person name="Craig R.J."/>
            <person name="Hasan A.R."/>
            <person name="Ness R.W."/>
            <person name="Keightley P.D."/>
        </authorList>
    </citation>
    <scope>NUCLEOTIDE SEQUENCE</scope>
    <source>
        <strain evidence="4">SAG 7.73</strain>
    </source>
</reference>
<dbReference type="SUPFAM" id="SSF53822">
    <property type="entry name" value="Periplasmic binding protein-like I"/>
    <property type="match status" value="1"/>
</dbReference>
<dbReference type="OrthoDB" id="550384at2759"/>
<feature type="compositionally biased region" description="Gly residues" evidence="1">
    <location>
        <begin position="2420"/>
        <end position="2434"/>
    </location>
</feature>
<feature type="compositionally biased region" description="Gly residues" evidence="1">
    <location>
        <begin position="1144"/>
        <end position="1155"/>
    </location>
</feature>
<feature type="region of interest" description="Disordered" evidence="1">
    <location>
        <begin position="2314"/>
        <end position="2351"/>
    </location>
</feature>
<feature type="compositionally biased region" description="Low complexity" evidence="1">
    <location>
        <begin position="2080"/>
        <end position="2089"/>
    </location>
</feature>
<dbReference type="Proteomes" id="UP000650467">
    <property type="component" value="Unassembled WGS sequence"/>
</dbReference>
<evidence type="ECO:0000313" key="4">
    <source>
        <dbReference type="EMBL" id="KAG2442577.1"/>
    </source>
</evidence>
<proteinExistence type="predicted"/>
<feature type="region of interest" description="Disordered" evidence="1">
    <location>
        <begin position="1621"/>
        <end position="1682"/>
    </location>
</feature>
<feature type="transmembrane region" description="Helical" evidence="2">
    <location>
        <begin position="443"/>
        <end position="464"/>
    </location>
</feature>
<evidence type="ECO:0000256" key="2">
    <source>
        <dbReference type="SAM" id="Phobius"/>
    </source>
</evidence>
<dbReference type="CDD" id="cd12087">
    <property type="entry name" value="TM_EGFR-like"/>
    <property type="match status" value="1"/>
</dbReference>
<feature type="region of interest" description="Disordered" evidence="1">
    <location>
        <begin position="1519"/>
        <end position="1572"/>
    </location>
</feature>
<feature type="compositionally biased region" description="Low complexity" evidence="1">
    <location>
        <begin position="2729"/>
        <end position="2742"/>
    </location>
</feature>
<organism evidence="4 5">
    <name type="scientific">Chlamydomonas incerta</name>
    <dbReference type="NCBI Taxonomy" id="51695"/>
    <lineage>
        <taxon>Eukaryota</taxon>
        <taxon>Viridiplantae</taxon>
        <taxon>Chlorophyta</taxon>
        <taxon>core chlorophytes</taxon>
        <taxon>Chlorophyceae</taxon>
        <taxon>CS clade</taxon>
        <taxon>Chlamydomonadales</taxon>
        <taxon>Chlamydomonadaceae</taxon>
        <taxon>Chlamydomonas</taxon>
    </lineage>
</organism>
<gene>
    <name evidence="4" type="ORF">HXX76_002662</name>
</gene>
<feature type="domain" description="Guanylate cyclase" evidence="3">
    <location>
        <begin position="488"/>
        <end position="539"/>
    </location>
</feature>
<keyword evidence="5" id="KW-1185">Reference proteome</keyword>
<feature type="compositionally biased region" description="Gly residues" evidence="1">
    <location>
        <begin position="2462"/>
        <end position="2472"/>
    </location>
</feature>
<dbReference type="InterPro" id="IPR028082">
    <property type="entry name" value="Peripla_BP_I"/>
</dbReference>
<feature type="region of interest" description="Disordered" evidence="1">
    <location>
        <begin position="2650"/>
        <end position="2687"/>
    </location>
</feature>
<feature type="compositionally biased region" description="Low complexity" evidence="1">
    <location>
        <begin position="1633"/>
        <end position="1645"/>
    </location>
</feature>
<feature type="compositionally biased region" description="Polar residues" evidence="1">
    <location>
        <begin position="2021"/>
        <end position="2031"/>
    </location>
</feature>
<feature type="region of interest" description="Disordered" evidence="1">
    <location>
        <begin position="1901"/>
        <end position="1949"/>
    </location>
</feature>
<protein>
    <recommendedName>
        <fullName evidence="3">Guanylate cyclase domain-containing protein</fullName>
    </recommendedName>
</protein>
<feature type="compositionally biased region" description="Gly residues" evidence="1">
    <location>
        <begin position="936"/>
        <end position="952"/>
    </location>
</feature>
<feature type="region of interest" description="Disordered" evidence="1">
    <location>
        <begin position="2717"/>
        <end position="2742"/>
    </location>
</feature>
<keyword evidence="2" id="KW-1133">Transmembrane helix</keyword>
<keyword evidence="2" id="KW-0472">Membrane</keyword>
<feature type="compositionally biased region" description="Gly residues" evidence="1">
    <location>
        <begin position="841"/>
        <end position="854"/>
    </location>
</feature>
<evidence type="ECO:0000256" key="1">
    <source>
        <dbReference type="SAM" id="MobiDB-lite"/>
    </source>
</evidence>
<feature type="region of interest" description="Disordered" evidence="1">
    <location>
        <begin position="1144"/>
        <end position="1186"/>
    </location>
</feature>
<feature type="compositionally biased region" description="Basic and acidic residues" evidence="1">
    <location>
        <begin position="2612"/>
        <end position="2625"/>
    </location>
</feature>
<feature type="compositionally biased region" description="Basic residues" evidence="1">
    <location>
        <begin position="1927"/>
        <end position="1943"/>
    </location>
</feature>
<feature type="region of interest" description="Disordered" evidence="1">
    <location>
        <begin position="2415"/>
        <end position="2501"/>
    </location>
</feature>
<dbReference type="PROSITE" id="PS50125">
    <property type="entry name" value="GUANYLATE_CYCLASE_2"/>
    <property type="match status" value="1"/>
</dbReference>
<dbReference type="SUPFAM" id="SSF55073">
    <property type="entry name" value="Nucleotide cyclase"/>
    <property type="match status" value="2"/>
</dbReference>
<dbReference type="GO" id="GO:0035556">
    <property type="term" value="P:intracellular signal transduction"/>
    <property type="evidence" value="ECO:0007669"/>
    <property type="project" value="InterPro"/>
</dbReference>
<dbReference type="InterPro" id="IPR052145">
    <property type="entry name" value="Mediator/Homeobox_domain"/>
</dbReference>
<dbReference type="PANTHER" id="PTHR24330:SF19">
    <property type="entry name" value="MEDIATOR OF RNA POLYMERASE II TRANSCRIPTION SUBUNIT 29"/>
    <property type="match status" value="1"/>
</dbReference>
<feature type="compositionally biased region" description="Gly residues" evidence="1">
    <location>
        <begin position="1530"/>
        <end position="1547"/>
    </location>
</feature>
<comment type="caution">
    <text evidence="4">The sequence shown here is derived from an EMBL/GenBank/DDBJ whole genome shotgun (WGS) entry which is preliminary data.</text>
</comment>
<feature type="compositionally biased region" description="Polar residues" evidence="1">
    <location>
        <begin position="862"/>
        <end position="875"/>
    </location>
</feature>
<accession>A0A835TF59</accession>
<dbReference type="InterPro" id="IPR029787">
    <property type="entry name" value="Nucleotide_cyclase"/>
</dbReference>
<sequence>MAMVNHIVPPPAKFGNKLTRYRYSVANALAFFAAKATAQPDLLALVTISASYPVKYTTRTVPARCSASELAAGVAALGADSQFLVAGAGGVDAQLAQSLAAGARPLFHPGVTSDRVFELSLSNVYGIATPSALYAMPAVRAMLVRGGVSRVAVAYRVDGVPALADACAGVLAAAPTLQQLRPGAVILPFNYTTADAQSPGFYTQLVARMFGSGGSAAAAAEALVACDLAAELADLSAALADASDLPATTFLLEGPTADAMLGLFTQPAYVQSAAQWLPAARYADPLFGSGADYAAGYAAANGGEQPGEDAAGASAAALTLALALRAAFVNCNVSTDVVQTGDVERLLADPAALSCNGAGGTGPLRNVTGYQLVARALREGRFDTFYGPVAFGASGRNQAKPVVTTQVLDGSVEVVLPAEAATAQLVVPTPRPQDGKSTLSPGAVAGIVVGSLLVVPLVALIWLYHRQRRRHRNLFGQVRPPGVGPLTTLLLTDIESSTTLWESLPPSVMERAMELHDGIIRGLAAEHDGYEVSNEGDAFTICFHNSFEAVLFAVKAQQRLLLAPWPEALLRHEKAEAVWMTLVTDGAVLSNACQISSWCSEMLSVAHSKAITAHNVGGGMGGTLGSAAAGLQMRAASLQKSFVGAARSMRRRIGTSMASFTAGNLSRALTSNSLENMRTSTNANLDSGAVSALGYASTLNASPSVAGTGGANAAGGAEGPGGGEAQPQARRPGLMAALSARLAARATFEGFSSSVLSRSGHSGTAALHATAGNGRAGAAPGQIGSPIDVGAGPDGRISPSAAAAIAALVTGTGSGRADSPNAWSPVPSAAQLRQGADSGQRSGGVSPGPSGGGPSNAWMSMLGQSAAYQSPSSGASGRVLPGGRMPLLPSPLQRTTQASPMPSPPQVPLPPAPAPPPPPPSPGIATLGSPESDITTGGGVGGAGMPALGSGGADSRSGRTDPLPATGSTGADDSSLFRYVHAMPGPTLSPAPGLQQDYRRLHHHQQQQQQQQHRNREDSSGALQVMRAVPVGYAMAHLGGGAPPASSPAGSITVGPPLPSGAAGPGGASGSAALLGPAGAGGLGSVEVPGSALFNTSNVPASVGVVTTEDPLMLAFGSHAGMRRAASMEMVVLEHAAPGALGVSGGGGGGGGGGAHLPAPQVSGTGRDSAGMRSLPGAQAGSSTPWREGPIHPRLSAGHFTLHSHTSSNPQARLAILAQLGIGGGGAGGGAGGGGDDAYSVTGAAVGPGDLPNAAQPHLKNSVLGRLIGTMFRRSRPDDAVRILAQRGLRVRMGMHSGLTDPHAISINKASGRTQYTGEFLTVSKCTGDAANGGQIVLTEETYRQLPARSLLRRAWVLHMGQHHLGDLYSAQAELEDEDSEYQLYQVLGYELAVRLALLAPLRTPACLITGVLGAPVGSLVIVFMYVHALQQLMAWNSEVTMEAVELFHRVAAHRCKAHDGYVSESQEGLVLVAFRDPAQALLWALNTQQALLNAPWDPELLEHELAEEVTVVVPLEGLAPSERPPGMAPSGGAGGAGRGAGAGGVQAGDQDMHLHPALMGGGESVRPSSGANAGFSIAVNAQQPQPQQPAALLMSSDQGQLQLPLGMSDAAVTVPDGASTVDVSMSRRTPITTGAAELETTATRTLDDSTHGPPNRGSTGTAAGLPAASSGTGVTARGGGGPPLGGGIGAAVAAMLGMYDDDELPPGMVRKVMQRGLRMRVGIDVGRLTESISPVSSTVVFRGKAMNRAARIGMLATAGQVLCSASAWSGAKASRVVSVADRINSVSMGRHVLRGVAEPIEVFNCRLRVSTADPAPDEAAAAAAVAGEGAAASAPQTSAGGGAPLPAGAAAAATTLAIARASHASSSAGVLPLPYGAAAATATPAVLAAAAGLPRLDVAHAERGPGRMGPAASASGRPGTPTAGGRRQHQHYHMQPSPHKRTSVAAAPTAAAAAAGAAAANADMSRGGSASAPLAPLVLAGSPFGRGSTAEGSATAGTPMLLVPEPGASGHGGGGGAFLRSSTASGRQSPSAPLITASLFNRTWEDAGAAGLIDSTFARTSAQRGPGTQTEITLSGLPPAVAEGPARADAAEPEAEPEAEAAADGVAQEPGCSPGGSGSGSGHGVAGQPAPWSGLDHCSHTPLSGHLPLPPLPEAEMLLEPYPSAMASGPNTLPPHTAVKAAAAAAAAAGATGSHSTGTDQGLATGWEHVSDSAGISAAFAAEQQRASGSAPAGSVRMLSRAAASANARAGARLGDPYSSQHLDSGAGSGGDRRSSAQGPGRSVEGRSSAARSGALLTLPSLSQLLGRESAAGGVATSGARSHVGAEGLEPASPAHSGPAPRRSLAGVDSSGGAMGVVSGGTFASAGRLAAVLSGRFSGPGSHKHEAARASTGHSGGLLRLGLGLGLGAAASGGERMRGAGGMARLGGGGGGRRSSTGGDRSSPNGIHASGAASTLHGAGAISGGGGGGSSISGQVPLQPRGPAGSGGDATQRRTRRRSVLHTRAAAVDPAHINRALLNSTSIGRRDRIAGLKSSDSRRRLSTPTLEVVTVGTTSPTALTPQRARVPGATPRAYASQTGAAGARTGGGGDGRSGSGENTHGDQPYTTYGGDHTEDPSGHHDGLGGDVLHLHAQEADELGEFEVRDRATGGGLQSDHIAILHSRDDRERPSRGRRRSAAEDGTAAGEGVIARSLHEGRERLSNAAAAIMGFANLGRTSRHRGNTRGVNAATSGSAEGSRAGSGTVAVVVPTFEDDMRQ</sequence>
<feature type="region of interest" description="Disordered" evidence="1">
    <location>
        <begin position="812"/>
        <end position="973"/>
    </location>
</feature>
<feature type="compositionally biased region" description="Polar residues" evidence="1">
    <location>
        <begin position="1622"/>
        <end position="1632"/>
    </location>
</feature>
<evidence type="ECO:0000259" key="3">
    <source>
        <dbReference type="PROSITE" id="PS50125"/>
    </source>
</evidence>
<feature type="compositionally biased region" description="Acidic residues" evidence="1">
    <location>
        <begin position="2092"/>
        <end position="2102"/>
    </location>
</feature>
<feature type="region of interest" description="Disordered" evidence="1">
    <location>
        <begin position="1001"/>
        <end position="1020"/>
    </location>
</feature>
<evidence type="ECO:0000313" key="5">
    <source>
        <dbReference type="Proteomes" id="UP000650467"/>
    </source>
</evidence>